<dbReference type="GeneID" id="31017435"/>
<keyword evidence="2" id="KW-0812">Transmembrane</keyword>
<comment type="caution">
    <text evidence="3">The sequence shown here is derived from an EMBL/GenBank/DDBJ whole genome shotgun (WGS) entry which is preliminary data.</text>
</comment>
<dbReference type="OrthoDB" id="3358048at2759"/>
<dbReference type="EMBL" id="MNUE01000053">
    <property type="protein sequence ID" value="OJD31033.1"/>
    <property type="molecule type" value="Genomic_DNA"/>
</dbReference>
<dbReference type="RefSeq" id="XP_020127293.1">
    <property type="nucleotide sequence ID" value="XM_020277174.1"/>
</dbReference>
<evidence type="ECO:0000313" key="3">
    <source>
        <dbReference type="EMBL" id="OJD31033.1"/>
    </source>
</evidence>
<keyword evidence="4" id="KW-1185">Reference proteome</keyword>
<evidence type="ECO:0000256" key="1">
    <source>
        <dbReference type="SAM" id="MobiDB-lite"/>
    </source>
</evidence>
<keyword evidence="2" id="KW-0472">Membrane</keyword>
<accession>A0A1J9QRJ0</accession>
<protein>
    <submittedName>
        <fullName evidence="3">Uncharacterized protein</fullName>
    </submittedName>
</protein>
<organism evidence="3 4">
    <name type="scientific">Diplodia corticola</name>
    <dbReference type="NCBI Taxonomy" id="236234"/>
    <lineage>
        <taxon>Eukaryota</taxon>
        <taxon>Fungi</taxon>
        <taxon>Dikarya</taxon>
        <taxon>Ascomycota</taxon>
        <taxon>Pezizomycotina</taxon>
        <taxon>Dothideomycetes</taxon>
        <taxon>Dothideomycetes incertae sedis</taxon>
        <taxon>Botryosphaeriales</taxon>
        <taxon>Botryosphaeriaceae</taxon>
        <taxon>Diplodia</taxon>
    </lineage>
</organism>
<gene>
    <name evidence="3" type="ORF">BKCO1_5300064</name>
</gene>
<name>A0A1J9QRJ0_9PEZI</name>
<feature type="transmembrane region" description="Helical" evidence="2">
    <location>
        <begin position="46"/>
        <end position="63"/>
    </location>
</feature>
<feature type="compositionally biased region" description="Basic residues" evidence="1">
    <location>
        <begin position="1"/>
        <end position="10"/>
    </location>
</feature>
<feature type="transmembrane region" description="Helical" evidence="2">
    <location>
        <begin position="75"/>
        <end position="95"/>
    </location>
</feature>
<proteinExistence type="predicted"/>
<dbReference type="AlphaFoldDB" id="A0A1J9QRJ0"/>
<keyword evidence="2" id="KW-1133">Transmembrane helix</keyword>
<reference evidence="3 4" key="1">
    <citation type="submission" date="2016-10" db="EMBL/GenBank/DDBJ databases">
        <title>Proteomics and genomics reveal pathogen-plant mechanisms compatible with a hemibiotrophic lifestyle of Diplodia corticola.</title>
        <authorList>
            <person name="Fernandes I."/>
            <person name="De Jonge R."/>
            <person name="Van De Peer Y."/>
            <person name="Devreese B."/>
            <person name="Alves A."/>
            <person name="Esteves A.C."/>
        </authorList>
    </citation>
    <scope>NUCLEOTIDE SEQUENCE [LARGE SCALE GENOMIC DNA]</scope>
    <source>
        <strain evidence="3 4">CBS 112549</strain>
    </source>
</reference>
<feature type="compositionally biased region" description="Acidic residues" evidence="1">
    <location>
        <begin position="15"/>
        <end position="28"/>
    </location>
</feature>
<evidence type="ECO:0000256" key="2">
    <source>
        <dbReference type="SAM" id="Phobius"/>
    </source>
</evidence>
<sequence>MATTRLRKAFRYPDDSEEEPAEGIDEEEQEKLITQLQTEDVARTDFYKKAFLALPALSLILYLRPLFAPSSFAEFMTAVLAITSLAASAYSLYFIPLGNPPSSFFPKRVQVGGGGGGSSSVQRGYETILRALGTSGVDDGPVEKFLPLLNLALCLVVWLKSRTAKEEVAGWEGGLPALVFGLVVLVRSQLAPIDVAGLERLRYGYKGA</sequence>
<feature type="region of interest" description="Disordered" evidence="1">
    <location>
        <begin position="1"/>
        <end position="28"/>
    </location>
</feature>
<dbReference type="Proteomes" id="UP000183809">
    <property type="component" value="Unassembled WGS sequence"/>
</dbReference>
<evidence type="ECO:0000313" key="4">
    <source>
        <dbReference type="Proteomes" id="UP000183809"/>
    </source>
</evidence>